<name>A0ABU5T0S4_9MICC</name>
<gene>
    <name evidence="2" type="ORF">SPF06_00845</name>
</gene>
<organism evidence="2 3">
    <name type="scientific">Sinomonas terricola</name>
    <dbReference type="NCBI Taxonomy" id="3110330"/>
    <lineage>
        <taxon>Bacteria</taxon>
        <taxon>Bacillati</taxon>
        <taxon>Actinomycetota</taxon>
        <taxon>Actinomycetes</taxon>
        <taxon>Micrococcales</taxon>
        <taxon>Micrococcaceae</taxon>
        <taxon>Sinomonas</taxon>
    </lineage>
</organism>
<comment type="caution">
    <text evidence="2">The sequence shown here is derived from an EMBL/GenBank/DDBJ whole genome shotgun (WGS) entry which is preliminary data.</text>
</comment>
<dbReference type="RefSeq" id="WP_323277026.1">
    <property type="nucleotide sequence ID" value="NZ_JAYGGQ010000001.1"/>
</dbReference>
<reference evidence="2 3" key="1">
    <citation type="submission" date="2023-12" db="EMBL/GenBank/DDBJ databases">
        <title>Sinomonas terricola sp. nov, isolated from litchi orchard soil in Guangdong, PR China.</title>
        <authorList>
            <person name="Jiaxin W."/>
            <person name="Yang Z."/>
            <person name="Honghui Z."/>
        </authorList>
    </citation>
    <scope>NUCLEOTIDE SEQUENCE [LARGE SCALE GENOMIC DNA]</scope>
    <source>
        <strain evidence="2 3">JGH33</strain>
    </source>
</reference>
<proteinExistence type="predicted"/>
<sequence>MTAIHVEHLDDLTEHVEPIHVGFMDPHEQTGSDAETEPLDPRPHVPVAKRYDRWRLWRDEHGKWNAAQPNDLDPAYFVTAYEGHHDAPVTVRGYGYRHESRARVVDALSLALAKHEATL</sequence>
<dbReference type="Proteomes" id="UP001304769">
    <property type="component" value="Unassembled WGS sequence"/>
</dbReference>
<feature type="region of interest" description="Disordered" evidence="1">
    <location>
        <begin position="23"/>
        <end position="45"/>
    </location>
</feature>
<evidence type="ECO:0000256" key="1">
    <source>
        <dbReference type="SAM" id="MobiDB-lite"/>
    </source>
</evidence>
<accession>A0ABU5T0S4</accession>
<evidence type="ECO:0000313" key="3">
    <source>
        <dbReference type="Proteomes" id="UP001304769"/>
    </source>
</evidence>
<protein>
    <submittedName>
        <fullName evidence="2">Uncharacterized protein</fullName>
    </submittedName>
</protein>
<dbReference type="EMBL" id="JAYGGQ010000001">
    <property type="protein sequence ID" value="MEA5453257.1"/>
    <property type="molecule type" value="Genomic_DNA"/>
</dbReference>
<evidence type="ECO:0000313" key="2">
    <source>
        <dbReference type="EMBL" id="MEA5453257.1"/>
    </source>
</evidence>
<keyword evidence="3" id="KW-1185">Reference proteome</keyword>